<evidence type="ECO:0000256" key="4">
    <source>
        <dbReference type="ARBA" id="ARBA00022833"/>
    </source>
</evidence>
<name>A0A419WHM2_9EURY</name>
<dbReference type="Proteomes" id="UP000283805">
    <property type="component" value="Unassembled WGS sequence"/>
</dbReference>
<dbReference type="Pfam" id="PF00753">
    <property type="entry name" value="Lactamase_B"/>
    <property type="match status" value="1"/>
</dbReference>
<dbReference type="PANTHER" id="PTHR46233">
    <property type="entry name" value="HYDROXYACYLGLUTATHIONE HYDROLASE GLOC"/>
    <property type="match status" value="1"/>
</dbReference>
<comment type="cofactor">
    <cofactor evidence="1">
        <name>Zn(2+)</name>
        <dbReference type="ChEBI" id="CHEBI:29105"/>
    </cofactor>
</comment>
<dbReference type="CDD" id="cd06262">
    <property type="entry name" value="metallo-hydrolase-like_MBL-fold"/>
    <property type="match status" value="1"/>
</dbReference>
<organism evidence="6 7">
    <name type="scientific">Halopiger aswanensis</name>
    <dbReference type="NCBI Taxonomy" id="148449"/>
    <lineage>
        <taxon>Archaea</taxon>
        <taxon>Methanobacteriati</taxon>
        <taxon>Methanobacteriota</taxon>
        <taxon>Stenosarchaea group</taxon>
        <taxon>Halobacteria</taxon>
        <taxon>Halobacteriales</taxon>
        <taxon>Natrialbaceae</taxon>
        <taxon>Halopiger</taxon>
    </lineage>
</organism>
<evidence type="ECO:0000256" key="3">
    <source>
        <dbReference type="ARBA" id="ARBA00022801"/>
    </source>
</evidence>
<comment type="caution">
    <text evidence="6">The sequence shown here is derived from an EMBL/GenBank/DDBJ whole genome shotgun (WGS) entry which is preliminary data.</text>
</comment>
<gene>
    <name evidence="6" type="ORF">ATJ93_1835</name>
</gene>
<keyword evidence="3 6" id="KW-0378">Hydrolase</keyword>
<evidence type="ECO:0000313" key="6">
    <source>
        <dbReference type="EMBL" id="RKD94988.1"/>
    </source>
</evidence>
<keyword evidence="2" id="KW-0479">Metal-binding</keyword>
<dbReference type="SUPFAM" id="SSF56281">
    <property type="entry name" value="Metallo-hydrolase/oxidoreductase"/>
    <property type="match status" value="1"/>
</dbReference>
<sequence>MITNLAADVQAFTSNVFLVEGERTVLVDPGANFDVVDSIRSTLEDDLEAVVLTHTHPDHVGNLEAVTDAFDVEVWGYDAEIEGVAIDHEIADGETVQLGDHEYVALHTPGHKDDHLCFYADEPGILFAGDLVFQNGSFGRTDLEEGDRATLIESIDRVLERIDEELTALHAGHGPSITDDPYEHVELASRMARQA</sequence>
<keyword evidence="7" id="KW-1185">Reference proteome</keyword>
<dbReference type="InterPro" id="IPR001279">
    <property type="entry name" value="Metallo-B-lactamas"/>
</dbReference>
<keyword evidence="4" id="KW-0862">Zinc</keyword>
<evidence type="ECO:0000259" key="5">
    <source>
        <dbReference type="SMART" id="SM00849"/>
    </source>
</evidence>
<dbReference type="OrthoDB" id="197151at2157"/>
<evidence type="ECO:0000313" key="7">
    <source>
        <dbReference type="Proteomes" id="UP000283805"/>
    </source>
</evidence>
<dbReference type="EMBL" id="RAPO01000002">
    <property type="protein sequence ID" value="RKD94988.1"/>
    <property type="molecule type" value="Genomic_DNA"/>
</dbReference>
<dbReference type="AlphaFoldDB" id="A0A419WHM2"/>
<dbReference type="PANTHER" id="PTHR46233:SF3">
    <property type="entry name" value="HYDROXYACYLGLUTATHIONE HYDROLASE GLOC"/>
    <property type="match status" value="1"/>
</dbReference>
<proteinExistence type="predicted"/>
<dbReference type="GO" id="GO:0016787">
    <property type="term" value="F:hydrolase activity"/>
    <property type="evidence" value="ECO:0007669"/>
    <property type="project" value="UniProtKB-KW"/>
</dbReference>
<dbReference type="RefSeq" id="WP_120244303.1">
    <property type="nucleotide sequence ID" value="NZ_RAPO01000002.1"/>
</dbReference>
<reference evidence="6 7" key="1">
    <citation type="submission" date="2018-09" db="EMBL/GenBank/DDBJ databases">
        <title>Genomic Encyclopedia of Archaeal and Bacterial Type Strains, Phase II (KMG-II): from individual species to whole genera.</title>
        <authorList>
            <person name="Goeker M."/>
        </authorList>
    </citation>
    <scope>NUCLEOTIDE SEQUENCE [LARGE SCALE GENOMIC DNA]</scope>
    <source>
        <strain evidence="6 7">DSM 13151</strain>
    </source>
</reference>
<dbReference type="GO" id="GO:0046872">
    <property type="term" value="F:metal ion binding"/>
    <property type="evidence" value="ECO:0007669"/>
    <property type="project" value="UniProtKB-KW"/>
</dbReference>
<dbReference type="InterPro" id="IPR036866">
    <property type="entry name" value="RibonucZ/Hydroxyglut_hydro"/>
</dbReference>
<accession>A0A419WHM2</accession>
<dbReference type="Gene3D" id="3.60.15.10">
    <property type="entry name" value="Ribonuclease Z/Hydroxyacylglutathione hydrolase-like"/>
    <property type="match status" value="1"/>
</dbReference>
<protein>
    <submittedName>
        <fullName evidence="6">Glyoxylase-like metal-dependent hydrolase (Beta-lactamase superfamily II)</fullName>
    </submittedName>
</protein>
<dbReference type="InterPro" id="IPR051453">
    <property type="entry name" value="MBL_Glyoxalase_II"/>
</dbReference>
<evidence type="ECO:0000256" key="1">
    <source>
        <dbReference type="ARBA" id="ARBA00001947"/>
    </source>
</evidence>
<evidence type="ECO:0000256" key="2">
    <source>
        <dbReference type="ARBA" id="ARBA00022723"/>
    </source>
</evidence>
<dbReference type="SMART" id="SM00849">
    <property type="entry name" value="Lactamase_B"/>
    <property type="match status" value="1"/>
</dbReference>
<feature type="domain" description="Metallo-beta-lactamase" evidence="5">
    <location>
        <begin position="13"/>
        <end position="173"/>
    </location>
</feature>